<dbReference type="InterPro" id="IPR036273">
    <property type="entry name" value="CRAL/TRIO_N_dom_sf"/>
</dbReference>
<dbReference type="Proteomes" id="UP001515480">
    <property type="component" value="Unassembled WGS sequence"/>
</dbReference>
<name>A0AB34JLM4_PRYPA</name>
<dbReference type="InterPro" id="IPR036865">
    <property type="entry name" value="CRAL-TRIO_dom_sf"/>
</dbReference>
<protein>
    <recommendedName>
        <fullName evidence="1">CRAL-TRIO domain-containing protein</fullName>
    </recommendedName>
</protein>
<dbReference type="SUPFAM" id="SSF52087">
    <property type="entry name" value="CRAL/TRIO domain"/>
    <property type="match status" value="1"/>
</dbReference>
<sequence length="393" mass="43951">MEELQWILPEEEESIGRLHQALARELPGWPDAFPADLTHDLHLCRFLRGHQGDVEKAEGKLRDAVAYRMELIRQPPFASLRSTIGEDRRIDLSILPHAEEILRILPLRNTEGTASDGLPILLTLIRYVDFAAFDAFHTEAGEMVLRSFVNGMLEQRALVLHNRSIAEHRMVKCVDVRDFTGGSVTEFISKGRGLLSAIKAQLAVVQSFYPELLHQAIIFNAPAMFSNLFSLLSGLLNERMRSKISIVPVAASLATMLEHLDARAIHSWLSQACPERYWSQFVVPNGATECISCWLEEGETVIWKVSIRGAAKMTLKSVFMPGRSATACREAVKPCAISKEETVVGEFTGYHEAATDGVFFVCLDNSTAFWSAQTCSVEFKRSRQTQSLEQSQS</sequence>
<evidence type="ECO:0000313" key="2">
    <source>
        <dbReference type="EMBL" id="KAL1522816.1"/>
    </source>
</evidence>
<evidence type="ECO:0000259" key="1">
    <source>
        <dbReference type="PROSITE" id="PS50191"/>
    </source>
</evidence>
<dbReference type="InterPro" id="IPR001251">
    <property type="entry name" value="CRAL-TRIO_dom"/>
</dbReference>
<evidence type="ECO:0000313" key="3">
    <source>
        <dbReference type="Proteomes" id="UP001515480"/>
    </source>
</evidence>
<dbReference type="CDD" id="cd00170">
    <property type="entry name" value="SEC14"/>
    <property type="match status" value="1"/>
</dbReference>
<proteinExistence type="predicted"/>
<comment type="caution">
    <text evidence="2">The sequence shown here is derived from an EMBL/GenBank/DDBJ whole genome shotgun (WGS) entry which is preliminary data.</text>
</comment>
<keyword evidence="3" id="KW-1185">Reference proteome</keyword>
<reference evidence="2 3" key="1">
    <citation type="journal article" date="2024" name="Science">
        <title>Giant polyketide synthase enzymes in the biosynthesis of giant marine polyether toxins.</title>
        <authorList>
            <person name="Fallon T.R."/>
            <person name="Shende V.V."/>
            <person name="Wierzbicki I.H."/>
            <person name="Pendleton A.L."/>
            <person name="Watervoot N.F."/>
            <person name="Auber R.P."/>
            <person name="Gonzalez D.J."/>
            <person name="Wisecaver J.H."/>
            <person name="Moore B.S."/>
        </authorList>
    </citation>
    <scope>NUCLEOTIDE SEQUENCE [LARGE SCALE GENOMIC DNA]</scope>
    <source>
        <strain evidence="2 3">12B1</strain>
    </source>
</reference>
<dbReference type="AlphaFoldDB" id="A0AB34JLM4"/>
<dbReference type="Pfam" id="PF00650">
    <property type="entry name" value="CRAL_TRIO"/>
    <property type="match status" value="1"/>
</dbReference>
<organism evidence="2 3">
    <name type="scientific">Prymnesium parvum</name>
    <name type="common">Toxic golden alga</name>
    <dbReference type="NCBI Taxonomy" id="97485"/>
    <lineage>
        <taxon>Eukaryota</taxon>
        <taxon>Haptista</taxon>
        <taxon>Haptophyta</taxon>
        <taxon>Prymnesiophyceae</taxon>
        <taxon>Prymnesiales</taxon>
        <taxon>Prymnesiaceae</taxon>
        <taxon>Prymnesium</taxon>
    </lineage>
</organism>
<dbReference type="EMBL" id="JBGBPQ010000006">
    <property type="protein sequence ID" value="KAL1522816.1"/>
    <property type="molecule type" value="Genomic_DNA"/>
</dbReference>
<feature type="domain" description="CRAL-TRIO" evidence="1">
    <location>
        <begin position="98"/>
        <end position="285"/>
    </location>
</feature>
<dbReference type="SUPFAM" id="SSF46938">
    <property type="entry name" value="CRAL/TRIO N-terminal domain"/>
    <property type="match status" value="1"/>
</dbReference>
<accession>A0AB34JLM4</accession>
<dbReference type="PROSITE" id="PS50191">
    <property type="entry name" value="CRAL_TRIO"/>
    <property type="match status" value="1"/>
</dbReference>
<dbReference type="Gene3D" id="3.40.525.10">
    <property type="entry name" value="CRAL-TRIO lipid binding domain"/>
    <property type="match status" value="1"/>
</dbReference>
<dbReference type="PANTHER" id="PTHR45657:SF1">
    <property type="entry name" value="CRAL-TRIO DOMAIN-CONTAINING PROTEIN YKL091C-RELATED"/>
    <property type="match status" value="1"/>
</dbReference>
<gene>
    <name evidence="2" type="ORF">AB1Y20_017786</name>
</gene>
<dbReference type="InterPro" id="IPR051026">
    <property type="entry name" value="PI/PC_transfer"/>
</dbReference>
<dbReference type="PANTHER" id="PTHR45657">
    <property type="entry name" value="CRAL-TRIO DOMAIN-CONTAINING PROTEIN YKL091C-RELATED"/>
    <property type="match status" value="1"/>
</dbReference>